<dbReference type="GO" id="GO:0005524">
    <property type="term" value="F:ATP binding"/>
    <property type="evidence" value="ECO:0007669"/>
    <property type="project" value="InterPro"/>
</dbReference>
<reference evidence="3" key="1">
    <citation type="submission" date="2020-07" db="EMBL/GenBank/DDBJ databases">
        <title>Huge and variable diversity of episymbiotic CPR bacteria and DPANN archaea in groundwater ecosystems.</title>
        <authorList>
            <person name="He C.Y."/>
            <person name="Keren R."/>
            <person name="Whittaker M."/>
            <person name="Farag I.F."/>
            <person name="Doudna J."/>
            <person name="Cate J.H.D."/>
            <person name="Banfield J.F."/>
        </authorList>
    </citation>
    <scope>NUCLEOTIDE SEQUENCE</scope>
    <source>
        <strain evidence="3">NC_groundwater_1813_Pr3_B-0.1um_71_17</strain>
    </source>
</reference>
<dbReference type="CDD" id="cd01131">
    <property type="entry name" value="PilT"/>
    <property type="match status" value="1"/>
</dbReference>
<dbReference type="InterPro" id="IPR027417">
    <property type="entry name" value="P-loop_NTPase"/>
</dbReference>
<dbReference type="InterPro" id="IPR050921">
    <property type="entry name" value="T4SS_GSP_E_ATPase"/>
</dbReference>
<dbReference type="SUPFAM" id="SSF52540">
    <property type="entry name" value="P-loop containing nucleoside triphosphate hydrolases"/>
    <property type="match status" value="1"/>
</dbReference>
<sequence length="381" mass="40995">MTLDDLLTAIRSNRGSDLYLTADAHALVRVDGSTIEATDRPLAAAEVEALVRAALSSGELEEFDRTHELNSARAIPGVGRFRLNVFRQRGQTGLVARLIPIRFPTAEELGLPPALTELIMQKRGLVLVTGATGSGKSTTLAALIDHRNRNTRGHILTLEDPIEFVHEHRGCVVTQREIGVDTASFAAGLKSALRQAPDVILIGEMRDLETVEAAIHFSETGHLVLGTLHANNANQSVERLMNFFPAELHGQVYAQLSLNLRGIVSQRLVPKASGEGRVAAIEVMLNTPRVADLVAKGEIASIKGAIEANALDGSQSFDMALYELYRAGHITLDEALRQADSANNLRLRIKMAGETPNANAAPGEAKAAFSIKRDDPDAFAA</sequence>
<dbReference type="PROSITE" id="PS00662">
    <property type="entry name" value="T2SP_E"/>
    <property type="match status" value="1"/>
</dbReference>
<dbReference type="GO" id="GO:0016887">
    <property type="term" value="F:ATP hydrolysis activity"/>
    <property type="evidence" value="ECO:0007669"/>
    <property type="project" value="InterPro"/>
</dbReference>
<evidence type="ECO:0000313" key="3">
    <source>
        <dbReference type="EMBL" id="MBI5168182.1"/>
    </source>
</evidence>
<dbReference type="NCBIfam" id="TIGR01420">
    <property type="entry name" value="pilT_fam"/>
    <property type="match status" value="1"/>
</dbReference>
<dbReference type="AlphaFoldDB" id="A0A933S915"/>
<dbReference type="Gene3D" id="3.30.450.90">
    <property type="match status" value="1"/>
</dbReference>
<accession>A0A933S915</accession>
<name>A0A933S915_UNCEI</name>
<dbReference type="Proteomes" id="UP000696931">
    <property type="component" value="Unassembled WGS sequence"/>
</dbReference>
<comment type="similarity">
    <text evidence="1">Belongs to the GSP E family.</text>
</comment>
<organism evidence="3 4">
    <name type="scientific">Eiseniibacteriota bacterium</name>
    <dbReference type="NCBI Taxonomy" id="2212470"/>
    <lineage>
        <taxon>Bacteria</taxon>
        <taxon>Candidatus Eiseniibacteriota</taxon>
    </lineage>
</organism>
<evidence type="ECO:0000259" key="2">
    <source>
        <dbReference type="PROSITE" id="PS00662"/>
    </source>
</evidence>
<dbReference type="Gene3D" id="3.40.50.300">
    <property type="entry name" value="P-loop containing nucleotide triphosphate hydrolases"/>
    <property type="match status" value="1"/>
</dbReference>
<comment type="caution">
    <text evidence="3">The sequence shown here is derived from an EMBL/GenBank/DDBJ whole genome shotgun (WGS) entry which is preliminary data.</text>
</comment>
<dbReference type="PANTHER" id="PTHR30486:SF12">
    <property type="entry name" value="TYPE IV PILUS ATPASE PILU"/>
    <property type="match status" value="1"/>
</dbReference>
<dbReference type="Pfam" id="PF00437">
    <property type="entry name" value="T2SSE"/>
    <property type="match status" value="1"/>
</dbReference>
<dbReference type="InterPro" id="IPR001482">
    <property type="entry name" value="T2SS/T4SS_dom"/>
</dbReference>
<protein>
    <submittedName>
        <fullName evidence="3">PilT/PilU family type 4a pilus ATPase</fullName>
    </submittedName>
</protein>
<dbReference type="PANTHER" id="PTHR30486">
    <property type="entry name" value="TWITCHING MOTILITY PROTEIN PILT"/>
    <property type="match status" value="1"/>
</dbReference>
<dbReference type="InterPro" id="IPR003593">
    <property type="entry name" value="AAA+_ATPase"/>
</dbReference>
<evidence type="ECO:0000313" key="4">
    <source>
        <dbReference type="Proteomes" id="UP000696931"/>
    </source>
</evidence>
<proteinExistence type="inferred from homology"/>
<feature type="domain" description="Bacterial type II secretion system protein E" evidence="2">
    <location>
        <begin position="193"/>
        <end position="207"/>
    </location>
</feature>
<dbReference type="InterPro" id="IPR006321">
    <property type="entry name" value="PilT/PilU"/>
</dbReference>
<gene>
    <name evidence="3" type="ORF">HZA61_01710</name>
</gene>
<evidence type="ECO:0000256" key="1">
    <source>
        <dbReference type="ARBA" id="ARBA00006611"/>
    </source>
</evidence>
<dbReference type="EMBL" id="JACRIW010000015">
    <property type="protein sequence ID" value="MBI5168182.1"/>
    <property type="molecule type" value="Genomic_DNA"/>
</dbReference>
<dbReference type="SMART" id="SM00382">
    <property type="entry name" value="AAA"/>
    <property type="match status" value="1"/>
</dbReference>